<feature type="transmembrane region" description="Helical" evidence="1">
    <location>
        <begin position="242"/>
        <end position="261"/>
    </location>
</feature>
<proteinExistence type="predicted"/>
<feature type="domain" description="Cytochrome c assembly protein" evidence="2">
    <location>
        <begin position="41"/>
        <end position="263"/>
    </location>
</feature>
<organism evidence="3">
    <name type="scientific">hydrothermal vent metagenome</name>
    <dbReference type="NCBI Taxonomy" id="652676"/>
    <lineage>
        <taxon>unclassified sequences</taxon>
        <taxon>metagenomes</taxon>
        <taxon>ecological metagenomes</taxon>
    </lineage>
</organism>
<feature type="transmembrane region" description="Helical" evidence="1">
    <location>
        <begin position="6"/>
        <end position="25"/>
    </location>
</feature>
<keyword evidence="1" id="KW-0812">Transmembrane</keyword>
<evidence type="ECO:0000256" key="1">
    <source>
        <dbReference type="SAM" id="Phobius"/>
    </source>
</evidence>
<dbReference type="PANTHER" id="PTHR38034">
    <property type="entry name" value="INNER MEMBRANE PROTEIN YPJD"/>
    <property type="match status" value="1"/>
</dbReference>
<name>A0A3B0Z7I3_9ZZZZ</name>
<accession>A0A3B0Z7I3</accession>
<feature type="transmembrane region" description="Helical" evidence="1">
    <location>
        <begin position="212"/>
        <end position="230"/>
    </location>
</feature>
<evidence type="ECO:0000313" key="3">
    <source>
        <dbReference type="EMBL" id="VAW89348.1"/>
    </source>
</evidence>
<evidence type="ECO:0000259" key="2">
    <source>
        <dbReference type="Pfam" id="PF01578"/>
    </source>
</evidence>
<dbReference type="InterPro" id="IPR002541">
    <property type="entry name" value="Cyt_c_assembly"/>
</dbReference>
<dbReference type="Pfam" id="PF01578">
    <property type="entry name" value="Cytochrom_C_asm"/>
    <property type="match status" value="1"/>
</dbReference>
<keyword evidence="1" id="KW-1133">Transmembrane helix</keyword>
<feature type="transmembrane region" description="Helical" evidence="1">
    <location>
        <begin position="64"/>
        <end position="86"/>
    </location>
</feature>
<feature type="transmembrane region" description="Helical" evidence="1">
    <location>
        <begin position="37"/>
        <end position="58"/>
    </location>
</feature>
<gene>
    <name evidence="3" type="ORF">MNBD_GAMMA17-1144</name>
</gene>
<keyword evidence="1" id="KW-0472">Membrane</keyword>
<reference evidence="3" key="1">
    <citation type="submission" date="2018-06" db="EMBL/GenBank/DDBJ databases">
        <authorList>
            <person name="Zhirakovskaya E."/>
        </authorList>
    </citation>
    <scope>NUCLEOTIDE SEQUENCE</scope>
</reference>
<dbReference type="GO" id="GO:0020037">
    <property type="term" value="F:heme binding"/>
    <property type="evidence" value="ECO:0007669"/>
    <property type="project" value="InterPro"/>
</dbReference>
<sequence>MSNTIISFAAIACYLATATLLAMRLTKKIEMGNKTRLILLGLVAMAMHATVLAFNMFTPQGINFGFFNAVSLLSWLIALILLTAALTRPVENLGIVLLPLAALAISLGLVFPSEYYITEAGKTQIGAHILISIVAYSLLSIAAVQAILLAIQDRHLHNKHPGGFIRTLPPLQTMETLLFQMIGLGFILYSLSLASGALFIEDMFAQHLAHKTVFSITAWTVFAILLWGRWQYGWRGKKAIRWTLAGFSAVLLAYLGSKLVLEVVLK</sequence>
<feature type="transmembrane region" description="Helical" evidence="1">
    <location>
        <begin position="177"/>
        <end position="200"/>
    </location>
</feature>
<dbReference type="GO" id="GO:0017004">
    <property type="term" value="P:cytochrome complex assembly"/>
    <property type="evidence" value="ECO:0007669"/>
    <property type="project" value="InterPro"/>
</dbReference>
<dbReference type="EMBL" id="UOFQ01000130">
    <property type="protein sequence ID" value="VAW89348.1"/>
    <property type="molecule type" value="Genomic_DNA"/>
</dbReference>
<protein>
    <submittedName>
        <fullName evidence="3">Inner membrane protein YpjD</fullName>
    </submittedName>
</protein>
<feature type="transmembrane region" description="Helical" evidence="1">
    <location>
        <begin position="125"/>
        <end position="151"/>
    </location>
</feature>
<dbReference type="AlphaFoldDB" id="A0A3B0Z7I3"/>
<dbReference type="InterPro" id="IPR052372">
    <property type="entry name" value="YpjD/HemX"/>
</dbReference>
<dbReference type="PANTHER" id="PTHR38034:SF1">
    <property type="entry name" value="INNER MEMBRANE PROTEIN YPJD"/>
    <property type="match status" value="1"/>
</dbReference>
<dbReference type="GO" id="GO:0005886">
    <property type="term" value="C:plasma membrane"/>
    <property type="evidence" value="ECO:0007669"/>
    <property type="project" value="TreeGrafter"/>
</dbReference>
<feature type="transmembrane region" description="Helical" evidence="1">
    <location>
        <begin position="93"/>
        <end position="113"/>
    </location>
</feature>